<dbReference type="GeneID" id="97558537"/>
<gene>
    <name evidence="1" type="ordered locus">SJA_C1-08660</name>
</gene>
<dbReference type="KEGG" id="sjp:SJA_C1-08660"/>
<protein>
    <recommendedName>
        <fullName evidence="3">Terminase small subunit</fullName>
    </recommendedName>
</protein>
<dbReference type="InterPro" id="IPR048683">
    <property type="entry name" value="Sf6_terminase"/>
</dbReference>
<sequence>MARVKNNKAAITAAGAKALRQELVRTANPVGRPSVRSPEVESEIFRRLTDGEDMVTICQDAHMPGRSTVCAWMENDPAFRAKIKDAFKLQVIFMIGMGWDILRGGEYSTGNVERDKAQVGYLRFLLGKFDRDWFGEQIKVEQEIKSVIINQPEEINQIIIDSNGKMRF</sequence>
<dbReference type="eggNOG" id="ENOG50315WC">
    <property type="taxonomic scope" value="Bacteria"/>
</dbReference>
<reference evidence="1 2" key="1">
    <citation type="journal article" date="2010" name="J. Bacteriol.">
        <title>Complete genome sequence of the representative gamma-hexachlorocyclohexane-degrading bacterium Sphingobium japonicum UT26.</title>
        <authorList>
            <person name="Nagata Y."/>
            <person name="Ohtsubo Y."/>
            <person name="Endo R."/>
            <person name="Ichikawa N."/>
            <person name="Ankai A."/>
            <person name="Oguchi A."/>
            <person name="Fukui S."/>
            <person name="Fujita N."/>
            <person name="Tsuda M."/>
        </authorList>
    </citation>
    <scope>NUCLEOTIDE SEQUENCE [LARGE SCALE GENOMIC DNA]</scope>
    <source>
        <strain evidence="2">DSM 16413 / CCM 7287 / MTCC 6362 / UT26 / NBRC 101211 / UT26S</strain>
    </source>
</reference>
<name>D4YZB8_SPHIU</name>
<dbReference type="Proteomes" id="UP000007753">
    <property type="component" value="Chromosome 1"/>
</dbReference>
<evidence type="ECO:0000313" key="1">
    <source>
        <dbReference type="EMBL" id="BAI95700.1"/>
    </source>
</evidence>
<dbReference type="RefSeq" id="WP_013039355.1">
    <property type="nucleotide sequence ID" value="NC_014006.1"/>
</dbReference>
<evidence type="ECO:0008006" key="3">
    <source>
        <dbReference type="Google" id="ProtNLM"/>
    </source>
</evidence>
<dbReference type="AlphaFoldDB" id="D4YZB8"/>
<dbReference type="HOGENOM" id="CLU_123874_1_0_5"/>
<dbReference type="Gene3D" id="1.10.10.60">
    <property type="entry name" value="Homeodomain-like"/>
    <property type="match status" value="1"/>
</dbReference>
<organism evidence="1 2">
    <name type="scientific">Sphingobium indicum (strain DSM 16413 / CCM 7287 / MTCC 6362 / UT26 / NBRC 101211 / UT26S)</name>
    <name type="common">Sphingobium japonicum</name>
    <dbReference type="NCBI Taxonomy" id="452662"/>
    <lineage>
        <taxon>Bacteria</taxon>
        <taxon>Pseudomonadati</taxon>
        <taxon>Pseudomonadota</taxon>
        <taxon>Alphaproteobacteria</taxon>
        <taxon>Sphingomonadales</taxon>
        <taxon>Sphingomonadaceae</taxon>
        <taxon>Sphingobium</taxon>
    </lineage>
</organism>
<dbReference type="Pfam" id="PF20901">
    <property type="entry name" value="Sf6_terminase"/>
    <property type="match status" value="1"/>
</dbReference>
<evidence type="ECO:0000313" key="2">
    <source>
        <dbReference type="Proteomes" id="UP000007753"/>
    </source>
</evidence>
<dbReference type="EMBL" id="AP010803">
    <property type="protein sequence ID" value="BAI95700.1"/>
    <property type="molecule type" value="Genomic_DNA"/>
</dbReference>
<keyword evidence="2" id="KW-1185">Reference proteome</keyword>
<proteinExistence type="predicted"/>
<accession>D4YZB8</accession>